<evidence type="ECO:0000313" key="2">
    <source>
        <dbReference type="EMBL" id="KAF0904993.1"/>
    </source>
</evidence>
<protein>
    <submittedName>
        <fullName evidence="2">Uncharacterized protein</fullName>
    </submittedName>
</protein>
<dbReference type="EMBL" id="SPHZ02000008">
    <property type="protein sequence ID" value="KAF0904993.1"/>
    <property type="molecule type" value="Genomic_DNA"/>
</dbReference>
<accession>A0A6G1CZU3</accession>
<keyword evidence="3" id="KW-1185">Reference proteome</keyword>
<proteinExistence type="predicted"/>
<evidence type="ECO:0000313" key="3">
    <source>
        <dbReference type="Proteomes" id="UP000479710"/>
    </source>
</evidence>
<feature type="compositionally biased region" description="Low complexity" evidence="1">
    <location>
        <begin position="45"/>
        <end position="61"/>
    </location>
</feature>
<gene>
    <name evidence="2" type="ORF">E2562_039334</name>
</gene>
<name>A0A6G1CZU3_9ORYZ</name>
<reference evidence="2 3" key="1">
    <citation type="submission" date="2019-11" db="EMBL/GenBank/DDBJ databases">
        <title>Whole genome sequence of Oryza granulata.</title>
        <authorList>
            <person name="Li W."/>
        </authorList>
    </citation>
    <scope>NUCLEOTIDE SEQUENCE [LARGE SCALE GENOMIC DNA]</scope>
    <source>
        <strain evidence="3">cv. Menghai</strain>
        <tissue evidence="2">Leaf</tissue>
    </source>
</reference>
<organism evidence="2 3">
    <name type="scientific">Oryza meyeriana var. granulata</name>
    <dbReference type="NCBI Taxonomy" id="110450"/>
    <lineage>
        <taxon>Eukaryota</taxon>
        <taxon>Viridiplantae</taxon>
        <taxon>Streptophyta</taxon>
        <taxon>Embryophyta</taxon>
        <taxon>Tracheophyta</taxon>
        <taxon>Spermatophyta</taxon>
        <taxon>Magnoliopsida</taxon>
        <taxon>Liliopsida</taxon>
        <taxon>Poales</taxon>
        <taxon>Poaceae</taxon>
        <taxon>BOP clade</taxon>
        <taxon>Oryzoideae</taxon>
        <taxon>Oryzeae</taxon>
        <taxon>Oryzinae</taxon>
        <taxon>Oryza</taxon>
        <taxon>Oryza meyeriana</taxon>
    </lineage>
</organism>
<feature type="region of interest" description="Disordered" evidence="1">
    <location>
        <begin position="36"/>
        <end position="61"/>
    </location>
</feature>
<evidence type="ECO:0000256" key="1">
    <source>
        <dbReference type="SAM" id="MobiDB-lite"/>
    </source>
</evidence>
<sequence length="61" mass="6661">MADGRCLQATVQSVLQVLQRCGRCRCGMPSWRRASGSQACRAQRRSGSGVSRSGFGRQAMR</sequence>
<dbReference type="Proteomes" id="UP000479710">
    <property type="component" value="Unassembled WGS sequence"/>
</dbReference>
<dbReference type="AlphaFoldDB" id="A0A6G1CZU3"/>
<comment type="caution">
    <text evidence="2">The sequence shown here is derived from an EMBL/GenBank/DDBJ whole genome shotgun (WGS) entry which is preliminary data.</text>
</comment>